<dbReference type="PANTHER" id="PTHR22617:SF23">
    <property type="entry name" value="CHEMOTAXIS PROTEIN CHEW"/>
    <property type="match status" value="1"/>
</dbReference>
<comment type="caution">
    <text evidence="2">The sequence shown here is derived from an EMBL/GenBank/DDBJ whole genome shotgun (WGS) entry which is preliminary data.</text>
</comment>
<dbReference type="GO" id="GO:0007165">
    <property type="term" value="P:signal transduction"/>
    <property type="evidence" value="ECO:0007669"/>
    <property type="project" value="InterPro"/>
</dbReference>
<dbReference type="Gene3D" id="2.30.30.40">
    <property type="entry name" value="SH3 Domains"/>
    <property type="match status" value="2"/>
</dbReference>
<dbReference type="InterPro" id="IPR002545">
    <property type="entry name" value="CheW-lke_dom"/>
</dbReference>
<name>A0A7C5DZE5_9BACT</name>
<dbReference type="PANTHER" id="PTHR22617">
    <property type="entry name" value="CHEMOTAXIS SENSOR HISTIDINE KINASE-RELATED"/>
    <property type="match status" value="1"/>
</dbReference>
<reference evidence="2" key="1">
    <citation type="journal article" date="2020" name="mSystems">
        <title>Genome- and Community-Level Interaction Insights into Carbon Utilization and Element Cycling Functions of Hydrothermarchaeota in Hydrothermal Sediment.</title>
        <authorList>
            <person name="Zhou Z."/>
            <person name="Liu Y."/>
            <person name="Xu W."/>
            <person name="Pan J."/>
            <person name="Luo Z.H."/>
            <person name="Li M."/>
        </authorList>
    </citation>
    <scope>NUCLEOTIDE SEQUENCE [LARGE SCALE GENOMIC DNA]</scope>
    <source>
        <strain evidence="2">HyVt-80</strain>
    </source>
</reference>
<dbReference type="PROSITE" id="PS50851">
    <property type="entry name" value="CHEW"/>
    <property type="match status" value="2"/>
</dbReference>
<dbReference type="EMBL" id="DRTH01000077">
    <property type="protein sequence ID" value="HHF08403.1"/>
    <property type="molecule type" value="Genomic_DNA"/>
</dbReference>
<protein>
    <recommendedName>
        <fullName evidence="1">CheW-like domain-containing protein</fullName>
    </recommendedName>
</protein>
<feature type="domain" description="CheW-like" evidence="1">
    <location>
        <begin position="190"/>
        <end position="330"/>
    </location>
</feature>
<dbReference type="AlphaFoldDB" id="A0A7C5DZE5"/>
<dbReference type="InterPro" id="IPR039315">
    <property type="entry name" value="CheW"/>
</dbReference>
<dbReference type="Pfam" id="PF01584">
    <property type="entry name" value="CheW"/>
    <property type="match status" value="2"/>
</dbReference>
<dbReference type="GO" id="GO:0006935">
    <property type="term" value="P:chemotaxis"/>
    <property type="evidence" value="ECO:0007669"/>
    <property type="project" value="InterPro"/>
</dbReference>
<dbReference type="SMART" id="SM00260">
    <property type="entry name" value="CheW"/>
    <property type="match status" value="2"/>
</dbReference>
<feature type="domain" description="CheW-like" evidence="1">
    <location>
        <begin position="31"/>
        <end position="168"/>
    </location>
</feature>
<dbReference type="GO" id="GO:0005829">
    <property type="term" value="C:cytosol"/>
    <property type="evidence" value="ECO:0007669"/>
    <property type="project" value="TreeGrafter"/>
</dbReference>
<dbReference type="Gene3D" id="2.40.50.180">
    <property type="entry name" value="CheA-289, Domain 4"/>
    <property type="match status" value="2"/>
</dbReference>
<evidence type="ECO:0000313" key="2">
    <source>
        <dbReference type="EMBL" id="HHF08403.1"/>
    </source>
</evidence>
<dbReference type="SUPFAM" id="SSF50341">
    <property type="entry name" value="CheW-like"/>
    <property type="match status" value="2"/>
</dbReference>
<sequence>LVKVKRVEETSRLRSTASKKTPVSSTVKQQEKGYLVFKIAGKEYAFPLDAIAEVTRASEVREVPNPPPGVLGIINWRQLVIPVVDTSKALSMEQRSIKRMLIVQHKGQKVAFQVEDVAGIMKIPKESIQPAPAYIRRKNHTEVSGTYSSEGTLILILTPEALLNKEITEFAGDKKKVGEAAMKSPAGVIEEKYLFFNVGEWIFGLNVKHILELKNKEDITKIPRSPGFLAGIVEKRGNIIPIIDTNKLFSLGLNEELKKLVILEYEKNKTLGLLADKLLGIYSLSKEEIMPLSASFEEAEVARFIEATTKIENKAAFLLKPEKLLRADEARKVNSRIRKYKKEKNTYGKNQSSGS</sequence>
<proteinExistence type="predicted"/>
<gene>
    <name evidence="2" type="ORF">ENL26_01350</name>
</gene>
<accession>A0A7C5DZE5</accession>
<feature type="non-terminal residue" evidence="2">
    <location>
        <position position="1"/>
    </location>
</feature>
<organism evidence="2">
    <name type="scientific">Kosmotoga arenicorallina</name>
    <dbReference type="NCBI Taxonomy" id="688066"/>
    <lineage>
        <taxon>Bacteria</taxon>
        <taxon>Thermotogati</taxon>
        <taxon>Thermotogota</taxon>
        <taxon>Thermotogae</taxon>
        <taxon>Kosmotogales</taxon>
        <taxon>Kosmotogaceae</taxon>
        <taxon>Kosmotoga</taxon>
    </lineage>
</organism>
<evidence type="ECO:0000259" key="1">
    <source>
        <dbReference type="PROSITE" id="PS50851"/>
    </source>
</evidence>
<dbReference type="Proteomes" id="UP000886129">
    <property type="component" value="Unassembled WGS sequence"/>
</dbReference>
<dbReference type="InterPro" id="IPR036061">
    <property type="entry name" value="CheW-like_dom_sf"/>
</dbReference>